<dbReference type="InterPro" id="IPR018247">
    <property type="entry name" value="EF_Hand_1_Ca_BS"/>
</dbReference>
<evidence type="ECO:0000256" key="1">
    <source>
        <dbReference type="SAM" id="SignalP"/>
    </source>
</evidence>
<accession>A0A4Q9DR98</accession>
<sequence>MENKRKQRSLRLPALLVALAAAVSVSACTIQSPAEPEKESTKNAGASVTISWGVQKPKKEADESVYNKVISEYMKLNPKVQVKMAYTEYTDDAQWTTWLNSQLLGGAAPDVVATWHVPAMENFRKGLVVDLKPYLDKQNPYDSKQRSWWDSYSTGLINQNMDNTNSAVPSVPLSTVAVKVFYNKSLFAKAGVTTTPKTFGELLAISEKLKTAGVAPFIAPNKSPADNVLNWLHRMFMDQMIESYIPQLDLDKNGLIELNEIVAGTQKGVIDLEKAPWGDSVDLLKTFSKYWYPGYNGIDTQTATDLFIKQEGAMMMQTGNNLKTFIENPDRKFDIGFFSFPYLTKQDAPNAIEKLHEMGGAPQNNFSIPSSAKGEKLDAAVNFLQFLASEKGAALFAEGFWWTPATKDATLPAALNGMYIEGSTSSLRLLAPQTNQKLYQDDTMVGQLFLEGKTTAKEFNSILNKDLKSTVDQLAKQNGWSEANNWGLKK</sequence>
<reference evidence="2 3" key="1">
    <citation type="submission" date="2019-02" db="EMBL/GenBank/DDBJ databases">
        <title>Paenibacillus sp. nov., isolated from surface-sterilized tissue of Thalictrum simplex L.</title>
        <authorList>
            <person name="Tuo L."/>
        </authorList>
    </citation>
    <scope>NUCLEOTIDE SEQUENCE [LARGE SCALE GENOMIC DNA]</scope>
    <source>
        <strain evidence="2 3">N2SHLJ1</strain>
    </source>
</reference>
<feature type="signal peptide" evidence="1">
    <location>
        <begin position="1"/>
        <end position="27"/>
    </location>
</feature>
<dbReference type="PANTHER" id="PTHR43649:SF12">
    <property type="entry name" value="DIACETYLCHITOBIOSE BINDING PROTEIN DASA"/>
    <property type="match status" value="1"/>
</dbReference>
<gene>
    <name evidence="2" type="ORF">EYB31_13085</name>
</gene>
<dbReference type="PANTHER" id="PTHR43649">
    <property type="entry name" value="ARABINOSE-BINDING PROTEIN-RELATED"/>
    <property type="match status" value="1"/>
</dbReference>
<dbReference type="InterPro" id="IPR006059">
    <property type="entry name" value="SBP"/>
</dbReference>
<proteinExistence type="predicted"/>
<dbReference type="InterPro" id="IPR050490">
    <property type="entry name" value="Bact_solute-bd_prot1"/>
</dbReference>
<dbReference type="Proteomes" id="UP000293142">
    <property type="component" value="Unassembled WGS sequence"/>
</dbReference>
<organism evidence="2 3">
    <name type="scientific">Paenibacillus thalictri</name>
    <dbReference type="NCBI Taxonomy" id="2527873"/>
    <lineage>
        <taxon>Bacteria</taxon>
        <taxon>Bacillati</taxon>
        <taxon>Bacillota</taxon>
        <taxon>Bacilli</taxon>
        <taxon>Bacillales</taxon>
        <taxon>Paenibacillaceae</taxon>
        <taxon>Paenibacillus</taxon>
    </lineage>
</organism>
<comment type="caution">
    <text evidence="2">The sequence shown here is derived from an EMBL/GenBank/DDBJ whole genome shotgun (WGS) entry which is preliminary data.</text>
</comment>
<dbReference type="Pfam" id="PF01547">
    <property type="entry name" value="SBP_bac_1"/>
    <property type="match status" value="1"/>
</dbReference>
<evidence type="ECO:0000313" key="3">
    <source>
        <dbReference type="Proteomes" id="UP000293142"/>
    </source>
</evidence>
<evidence type="ECO:0000313" key="2">
    <source>
        <dbReference type="EMBL" id="TBL79144.1"/>
    </source>
</evidence>
<dbReference type="OrthoDB" id="9798191at2"/>
<dbReference type="AlphaFoldDB" id="A0A4Q9DR98"/>
<dbReference type="Gene3D" id="3.40.190.10">
    <property type="entry name" value="Periplasmic binding protein-like II"/>
    <property type="match status" value="2"/>
</dbReference>
<protein>
    <submittedName>
        <fullName evidence="2">Extracellular solute-binding protein</fullName>
    </submittedName>
</protein>
<dbReference type="PROSITE" id="PS51257">
    <property type="entry name" value="PROKAR_LIPOPROTEIN"/>
    <property type="match status" value="1"/>
</dbReference>
<dbReference type="RefSeq" id="WP_131013781.1">
    <property type="nucleotide sequence ID" value="NZ_SIRE01000008.1"/>
</dbReference>
<keyword evidence="3" id="KW-1185">Reference proteome</keyword>
<dbReference type="PROSITE" id="PS00018">
    <property type="entry name" value="EF_HAND_1"/>
    <property type="match status" value="1"/>
</dbReference>
<name>A0A4Q9DR98_9BACL</name>
<feature type="chain" id="PRO_5038487059" evidence="1">
    <location>
        <begin position="28"/>
        <end position="490"/>
    </location>
</feature>
<dbReference type="EMBL" id="SIRE01000008">
    <property type="protein sequence ID" value="TBL79144.1"/>
    <property type="molecule type" value="Genomic_DNA"/>
</dbReference>
<keyword evidence="1" id="KW-0732">Signal</keyword>
<dbReference type="SUPFAM" id="SSF53850">
    <property type="entry name" value="Periplasmic binding protein-like II"/>
    <property type="match status" value="1"/>
</dbReference>